<evidence type="ECO:0000256" key="8">
    <source>
        <dbReference type="ARBA" id="ARBA00022692"/>
    </source>
</evidence>
<evidence type="ECO:0000256" key="1">
    <source>
        <dbReference type="ARBA" id="ARBA00004651"/>
    </source>
</evidence>
<comment type="function">
    <text evidence="17">Cell wall formation. Catalyzes the transfer of a GlcNAc subunit on undecaprenyl-pyrophosphoryl-MurNAc-pentapeptide (lipid intermediate I) to form undecaprenyl-pyrophosphoryl-MurNAc-(pentapeptide)GlcNAc (lipid intermediate II).</text>
</comment>
<dbReference type="EMBL" id="LR134162">
    <property type="protein sequence ID" value="VEB05250.1"/>
    <property type="molecule type" value="Genomic_DNA"/>
</dbReference>
<keyword evidence="4 18" id="KW-0997">Cell inner membrane</keyword>
<evidence type="ECO:0000256" key="13">
    <source>
        <dbReference type="ARBA" id="ARBA00023306"/>
    </source>
</evidence>
<dbReference type="AlphaFoldDB" id="A0A3S4GQS3"/>
<gene>
    <name evidence="18 21" type="primary">ftsW</name>
    <name evidence="17" type="synonym">murG</name>
    <name evidence="21" type="ORF">NCTC13635_05086</name>
</gene>
<evidence type="ECO:0000256" key="10">
    <source>
        <dbReference type="ARBA" id="ARBA00022984"/>
    </source>
</evidence>
<evidence type="ECO:0000256" key="2">
    <source>
        <dbReference type="ARBA" id="ARBA00004752"/>
    </source>
</evidence>
<proteinExistence type="inferred from homology"/>
<feature type="binding site" evidence="17">
    <location>
        <position position="712"/>
    </location>
    <ligand>
        <name>UDP-N-acetyl-alpha-D-glucosamine</name>
        <dbReference type="ChEBI" id="CHEBI:57705"/>
    </ligand>
</feature>
<evidence type="ECO:0000256" key="5">
    <source>
        <dbReference type="ARBA" id="ARBA00022618"/>
    </source>
</evidence>
<dbReference type="InterPro" id="IPR001182">
    <property type="entry name" value="FtsW/RodA"/>
</dbReference>
<dbReference type="GO" id="GO:0051991">
    <property type="term" value="F:UDP-N-acetyl-D-glucosamine:N-acetylmuramoyl-L-alanyl-D-glutamyl-meso-2,6-diaminopimelyl-D-alanyl-D-alanine-diphosphoundecaprenol 4-beta-N-acetylglucosaminlytransferase activity"/>
    <property type="evidence" value="ECO:0007669"/>
    <property type="project" value="RHEA"/>
</dbReference>
<keyword evidence="10 17" id="KW-0573">Peptidoglycan synthesis</keyword>
<dbReference type="GO" id="GO:0071555">
    <property type="term" value="P:cell wall organization"/>
    <property type="evidence" value="ECO:0007669"/>
    <property type="project" value="UniProtKB-KW"/>
</dbReference>
<dbReference type="NCBIfam" id="TIGR02614">
    <property type="entry name" value="ftsW"/>
    <property type="match status" value="1"/>
</dbReference>
<dbReference type="Pfam" id="PF03033">
    <property type="entry name" value="Glyco_transf_28"/>
    <property type="match status" value="1"/>
</dbReference>
<feature type="binding site" evidence="17">
    <location>
        <position position="587"/>
    </location>
    <ligand>
        <name>UDP-N-acetyl-alpha-D-glucosamine</name>
        <dbReference type="ChEBI" id="CHEBI:57705"/>
    </ligand>
</feature>
<dbReference type="Pfam" id="PF04101">
    <property type="entry name" value="Glyco_tran_28_C"/>
    <property type="match status" value="1"/>
</dbReference>
<keyword evidence="3 17" id="KW-1003">Cell membrane</keyword>
<dbReference type="InterPro" id="IPR004276">
    <property type="entry name" value="GlycoTrans_28_N"/>
</dbReference>
<dbReference type="FunFam" id="3.40.50.2000:FF:000018">
    <property type="entry name" value="UDP-N-acetylglucosamine--N-acetylmuramyl-(pentapeptide) pyrophosphoryl-undecaprenol N-acetylglucosamine transferase"/>
    <property type="match status" value="1"/>
</dbReference>
<dbReference type="CDD" id="cd03785">
    <property type="entry name" value="GT28_MurG"/>
    <property type="match status" value="1"/>
</dbReference>
<dbReference type="UniPathway" id="UPA00219"/>
<feature type="transmembrane region" description="Helical" evidence="18">
    <location>
        <begin position="386"/>
        <end position="405"/>
    </location>
</feature>
<comment type="similarity">
    <text evidence="15 18">Belongs to the SEDS family. FtsW subfamily.</text>
</comment>
<comment type="similarity">
    <text evidence="17">Belongs to the glycosyltransferase 28 family. MurG subfamily.</text>
</comment>
<dbReference type="FunFam" id="3.40.50.2000:FF:000016">
    <property type="entry name" value="UDP-N-acetylglucosamine--N-acetylmuramyl-(pentapeptide) pyrophosphoryl-undecaprenol N-acetylglucosamine transferase"/>
    <property type="match status" value="1"/>
</dbReference>
<feature type="binding site" evidence="17">
    <location>
        <position position="668"/>
    </location>
    <ligand>
        <name>UDP-N-acetyl-alpha-D-glucosamine</name>
        <dbReference type="ChEBI" id="CHEBI:57705"/>
    </ligand>
</feature>
<dbReference type="PANTHER" id="PTHR30474">
    <property type="entry name" value="CELL CYCLE PROTEIN"/>
    <property type="match status" value="1"/>
</dbReference>
<evidence type="ECO:0000256" key="14">
    <source>
        <dbReference type="ARBA" id="ARBA00023316"/>
    </source>
</evidence>
<dbReference type="InterPro" id="IPR018365">
    <property type="entry name" value="Cell_cycle_FtsW-rel_CS"/>
</dbReference>
<dbReference type="Proteomes" id="UP000282433">
    <property type="component" value="Chromosome"/>
</dbReference>
<dbReference type="GO" id="GO:0050511">
    <property type="term" value="F:undecaprenyldiphospho-muramoylpentapeptide beta-N-acetylglucosaminyltransferase activity"/>
    <property type="evidence" value="ECO:0007669"/>
    <property type="project" value="UniProtKB-UniRule"/>
</dbReference>
<evidence type="ECO:0000256" key="17">
    <source>
        <dbReference type="HAMAP-Rule" id="MF_00033"/>
    </source>
</evidence>
<feature type="domain" description="Glycosyl transferase family 28 C-terminal" evidence="20">
    <location>
        <begin position="609"/>
        <end position="768"/>
    </location>
</feature>
<evidence type="ECO:0000256" key="18">
    <source>
        <dbReference type="HAMAP-Rule" id="MF_00913"/>
    </source>
</evidence>
<feature type="transmembrane region" description="Helical" evidence="18">
    <location>
        <begin position="125"/>
        <end position="150"/>
    </location>
</feature>
<evidence type="ECO:0000256" key="15">
    <source>
        <dbReference type="ARBA" id="ARBA00038053"/>
    </source>
</evidence>
<keyword evidence="11 18" id="KW-1133">Transmembrane helix</keyword>
<dbReference type="PROSITE" id="PS00428">
    <property type="entry name" value="FTSW_RODA_SPOVE"/>
    <property type="match status" value="1"/>
</dbReference>
<keyword evidence="6 17" id="KW-0328">Glycosyltransferase</keyword>
<dbReference type="InterPro" id="IPR013437">
    <property type="entry name" value="FtsW"/>
</dbReference>
<dbReference type="GO" id="GO:0032153">
    <property type="term" value="C:cell division site"/>
    <property type="evidence" value="ECO:0007669"/>
    <property type="project" value="UniProtKB-UniRule"/>
</dbReference>
<dbReference type="NCBIfam" id="TIGR01133">
    <property type="entry name" value="murG"/>
    <property type="match status" value="1"/>
</dbReference>
<evidence type="ECO:0000256" key="9">
    <source>
        <dbReference type="ARBA" id="ARBA00022960"/>
    </source>
</evidence>
<feature type="binding site" evidence="17">
    <location>
        <begin position="687"/>
        <end position="692"/>
    </location>
    <ligand>
        <name>UDP-N-acetyl-alpha-D-glucosamine</name>
        <dbReference type="ChEBI" id="CHEBI:57705"/>
    </ligand>
</feature>
<dbReference type="PANTHER" id="PTHR30474:SF2">
    <property type="entry name" value="PEPTIDOGLYCAN GLYCOSYLTRANSFERASE FTSW-RELATED"/>
    <property type="match status" value="1"/>
</dbReference>
<comment type="subcellular location">
    <subcellularLocation>
        <location evidence="18">Cell inner membrane</location>
        <topology evidence="18">Multi-pass membrane protein</topology>
    </subcellularLocation>
    <subcellularLocation>
        <location evidence="1">Cell membrane</location>
        <topology evidence="1">Multi-pass membrane protein</topology>
    </subcellularLocation>
    <subcellularLocation>
        <location evidence="17">Cell membrane</location>
        <topology evidence="17">Peripheral membrane protein</topology>
        <orientation evidence="17">Cytoplasmic side</orientation>
    </subcellularLocation>
    <text evidence="18">Localizes to the division septum.</text>
</comment>
<keyword evidence="12 17" id="KW-0472">Membrane</keyword>
<dbReference type="InterPro" id="IPR007235">
    <property type="entry name" value="Glyco_trans_28_C"/>
</dbReference>
<accession>A0A3S4GQS3</accession>
<evidence type="ECO:0000256" key="12">
    <source>
        <dbReference type="ARBA" id="ARBA00023136"/>
    </source>
</evidence>
<dbReference type="GO" id="GO:0005975">
    <property type="term" value="P:carbohydrate metabolic process"/>
    <property type="evidence" value="ECO:0007669"/>
    <property type="project" value="InterPro"/>
</dbReference>
<feature type="binding site" evidence="17">
    <location>
        <position position="615"/>
    </location>
    <ligand>
        <name>UDP-N-acetyl-alpha-D-glucosamine</name>
        <dbReference type="ChEBI" id="CHEBI:57705"/>
    </ligand>
</feature>
<keyword evidence="8 18" id="KW-0812">Transmembrane</keyword>
<protein>
    <recommendedName>
        <fullName evidence="17 18">Multifunctional fusion protein</fullName>
    </recommendedName>
    <domain>
        <recommendedName>
            <fullName evidence="18">Probable peptidoglycan glycosyltransferase FtsW</fullName>
            <shortName evidence="18">PGT</shortName>
            <ecNumber evidence="18">2.4.99.28</ecNumber>
        </recommendedName>
        <alternativeName>
            <fullName evidence="18">Cell division protein FtsW</fullName>
        </alternativeName>
        <alternativeName>
            <fullName evidence="18">Cell wall polymerase</fullName>
        </alternativeName>
        <alternativeName>
            <fullName evidence="18">Peptidoglycan polymerase</fullName>
            <shortName evidence="18">PG polymerase</shortName>
        </alternativeName>
    </domain>
    <domain>
        <recommendedName>
            <fullName evidence="17">UDP-N-acetylglucosamine--N-acetylmuramyl-(pentapeptide) pyrophosphoryl-undecaprenol N-acetylglucosamine transferase</fullName>
            <ecNumber evidence="17">2.4.1.227</ecNumber>
        </recommendedName>
        <alternativeName>
            <fullName evidence="17">Undecaprenyl-PP-MurNAc-pentapeptide-UDPGlcNAc GlcNAc transferase</fullName>
        </alternativeName>
    </domain>
</protein>
<dbReference type="InterPro" id="IPR006009">
    <property type="entry name" value="GlcNAc_MurG"/>
</dbReference>
<evidence type="ECO:0000313" key="21">
    <source>
        <dbReference type="EMBL" id="VEB05250.1"/>
    </source>
</evidence>
<feature type="transmembrane region" description="Helical" evidence="18">
    <location>
        <begin position="187"/>
        <end position="204"/>
    </location>
</feature>
<evidence type="ECO:0000256" key="6">
    <source>
        <dbReference type="ARBA" id="ARBA00022676"/>
    </source>
</evidence>
<feature type="transmembrane region" description="Helical" evidence="18">
    <location>
        <begin position="210"/>
        <end position="227"/>
    </location>
</feature>
<evidence type="ECO:0000256" key="4">
    <source>
        <dbReference type="ARBA" id="ARBA00022519"/>
    </source>
</evidence>
<keyword evidence="13 17" id="KW-0131">Cell cycle</keyword>
<keyword evidence="14 17" id="KW-0961">Cell wall biogenesis/degradation</keyword>
<dbReference type="HAMAP" id="MF_00913">
    <property type="entry name" value="PGT_FtsW_proteobact"/>
    <property type="match status" value="1"/>
</dbReference>
<dbReference type="GO" id="GO:0015648">
    <property type="term" value="F:lipid-linked peptidoglycan transporter activity"/>
    <property type="evidence" value="ECO:0007669"/>
    <property type="project" value="TreeGrafter"/>
</dbReference>
<organism evidence="21 22">
    <name type="scientific">Klebsiella pneumoniae</name>
    <dbReference type="NCBI Taxonomy" id="573"/>
    <lineage>
        <taxon>Bacteria</taxon>
        <taxon>Pseudomonadati</taxon>
        <taxon>Pseudomonadota</taxon>
        <taxon>Gammaproteobacteria</taxon>
        <taxon>Enterobacterales</taxon>
        <taxon>Enterobacteriaceae</taxon>
        <taxon>Klebsiella/Raoultella group</taxon>
        <taxon>Klebsiella</taxon>
        <taxon>Klebsiella pneumoniae complex</taxon>
    </lineage>
</organism>
<evidence type="ECO:0000256" key="3">
    <source>
        <dbReference type="ARBA" id="ARBA00022475"/>
    </source>
</evidence>
<evidence type="ECO:0000313" key="22">
    <source>
        <dbReference type="Proteomes" id="UP000282433"/>
    </source>
</evidence>
<keyword evidence="5 17" id="KW-0132">Cell division</keyword>
<evidence type="ECO:0000259" key="20">
    <source>
        <dbReference type="Pfam" id="PF04101"/>
    </source>
</evidence>
<feature type="domain" description="Glycosyltransferase family 28 N-terminal" evidence="19">
    <location>
        <begin position="433"/>
        <end position="569"/>
    </location>
</feature>
<evidence type="ECO:0000256" key="16">
    <source>
        <dbReference type="ARBA" id="ARBA00049902"/>
    </source>
</evidence>
<dbReference type="GO" id="GO:0008360">
    <property type="term" value="P:regulation of cell shape"/>
    <property type="evidence" value="ECO:0007669"/>
    <property type="project" value="UniProtKB-KW"/>
</dbReference>
<dbReference type="EC" id="2.4.99.28" evidence="18"/>
<sequence>MRFSLPRLRMPQLSLPRLRLPRLPGMFIFAWLFAALKGWVMGSRPKDNDSLVMYDRMLLWLTFGLAAIGFIMVTSASMPVGQRLANDPFLFAKRDGLYIVLAFALAMITLRLPMDFWQRHSTAMLIASIVMLLIVLVVGSSVNGASRWIALGPLRIQPAEFTKLSLFCYIANYLVRKADEVRNNLRGFLKPMGVIFVLAILLLAQPDLGTVVVLFVTTLAMLFLAGAKLWQFIAIIGMGISAVVLLILAEPYRIRRVTSFWNPWEDPFGSGYQLTQSLMAFGRGEMWGQGLGNSVQKLEYLPEAHTDFIFAIIGEELGYIGVVLALLMVFFVAFRAMSIGRKALEIDHRFSGFLACAIGIWFSFQALVNVGAAAGMLPTKGLTLPLISYGGSSLLIMSTAIMLLLRIDYETRLEKSPGVYTGCAMSGQEKRLMVMAGGTGGHVFPGLAVAHHLMDQGWQVRWLGTADRMEADLVPKNGIEIDFIRISGLRGKGIKAQLLAPVRIFNAWRQARAIMKRFQPDVVLGMGGYVSGPGGLAAWSLGIPVVLHEQNGIAGLTNKWLAKIAKKVMQAFPGAFPHADVVGNPVRTDVLALPLPGQRLVGRQGPIRVLVVGGSQGARVLNQTMPQVAAKLGATVTIWHQSGKGGQQTVQQAYAAAGQPQHKVTEFIDDMAAAYAWADVVVCRSGALTVSEIAAAGLPALFVPFQHKDRQQYWNALPLEKAGAAKILEQPEFTVEAVASTLASWDRETLLDMAERARGASIPDATERVAEEVSAVALAR</sequence>
<evidence type="ECO:0000259" key="19">
    <source>
        <dbReference type="Pfam" id="PF03033"/>
    </source>
</evidence>
<feature type="binding site" evidence="17">
    <location>
        <position position="551"/>
    </location>
    <ligand>
        <name>UDP-N-acetyl-alpha-D-glucosamine</name>
        <dbReference type="ChEBI" id="CHEBI:57705"/>
    </ligand>
</feature>
<comment type="function">
    <text evidence="18">Peptidoglycan polymerase that is essential for cell division.</text>
</comment>
<dbReference type="Gene3D" id="3.40.50.2000">
    <property type="entry name" value="Glycogen Phosphorylase B"/>
    <property type="match status" value="2"/>
</dbReference>
<dbReference type="GO" id="GO:0009252">
    <property type="term" value="P:peptidoglycan biosynthetic process"/>
    <property type="evidence" value="ECO:0007669"/>
    <property type="project" value="UniProtKB-UniRule"/>
</dbReference>
<feature type="transmembrane region" description="Helical" evidence="18">
    <location>
        <begin position="57"/>
        <end position="76"/>
    </location>
</feature>
<keyword evidence="9 17" id="KW-0133">Cell shape</keyword>
<feature type="transmembrane region" description="Helical" evidence="18">
    <location>
        <begin position="20"/>
        <end position="36"/>
    </location>
</feature>
<comment type="catalytic activity">
    <reaction evidence="16 18">
        <text>[GlcNAc-(1-&gt;4)-Mur2Ac(oyl-L-Ala-gamma-D-Glu-L-Lys-D-Ala-D-Ala)](n)-di-trans,octa-cis-undecaprenyl diphosphate + beta-D-GlcNAc-(1-&gt;4)-Mur2Ac(oyl-L-Ala-gamma-D-Glu-L-Lys-D-Ala-D-Ala)-di-trans,octa-cis-undecaprenyl diphosphate = [GlcNAc-(1-&gt;4)-Mur2Ac(oyl-L-Ala-gamma-D-Glu-L-Lys-D-Ala-D-Ala)](n+1)-di-trans,octa-cis-undecaprenyl diphosphate + di-trans,octa-cis-undecaprenyl diphosphate + H(+)</text>
        <dbReference type="Rhea" id="RHEA:23708"/>
        <dbReference type="Rhea" id="RHEA-COMP:9602"/>
        <dbReference type="Rhea" id="RHEA-COMP:9603"/>
        <dbReference type="ChEBI" id="CHEBI:15378"/>
        <dbReference type="ChEBI" id="CHEBI:58405"/>
        <dbReference type="ChEBI" id="CHEBI:60033"/>
        <dbReference type="ChEBI" id="CHEBI:78435"/>
        <dbReference type="EC" id="2.4.99.28"/>
    </reaction>
</comment>
<dbReference type="NCBIfam" id="NF008042">
    <property type="entry name" value="PRK10774.1"/>
    <property type="match status" value="1"/>
</dbReference>
<feature type="transmembrane region" description="Helical" evidence="18">
    <location>
        <begin position="350"/>
        <end position="374"/>
    </location>
</feature>
<dbReference type="GO" id="GO:0005886">
    <property type="term" value="C:plasma membrane"/>
    <property type="evidence" value="ECO:0007669"/>
    <property type="project" value="UniProtKB-SubCell"/>
</dbReference>
<dbReference type="HAMAP" id="MF_00033">
    <property type="entry name" value="MurG"/>
    <property type="match status" value="1"/>
</dbReference>
<dbReference type="SUPFAM" id="SSF53756">
    <property type="entry name" value="UDP-Glycosyltransferase/glycogen phosphorylase"/>
    <property type="match status" value="1"/>
</dbReference>
<dbReference type="Pfam" id="PF01098">
    <property type="entry name" value="FTSW_RODA_SPOVE"/>
    <property type="match status" value="1"/>
</dbReference>
<evidence type="ECO:0000256" key="7">
    <source>
        <dbReference type="ARBA" id="ARBA00022679"/>
    </source>
</evidence>
<feature type="transmembrane region" description="Helical" evidence="18">
    <location>
        <begin position="96"/>
        <end position="113"/>
    </location>
</feature>
<feature type="transmembrane region" description="Helical" evidence="18">
    <location>
        <begin position="317"/>
        <end position="338"/>
    </location>
</feature>
<dbReference type="EC" id="2.4.1.227" evidence="17"/>
<keyword evidence="7 17" id="KW-0808">Transferase</keyword>
<comment type="catalytic activity">
    <reaction evidence="17">
        <text>di-trans,octa-cis-undecaprenyl diphospho-N-acetyl-alpha-D-muramoyl-L-alanyl-D-glutamyl-meso-2,6-diaminopimeloyl-D-alanyl-D-alanine + UDP-N-acetyl-alpha-D-glucosamine = di-trans,octa-cis-undecaprenyl diphospho-[N-acetyl-alpha-D-glucosaminyl-(1-&gt;4)]-N-acetyl-alpha-D-muramoyl-L-alanyl-D-glutamyl-meso-2,6-diaminopimeloyl-D-alanyl-D-alanine + UDP + H(+)</text>
        <dbReference type="Rhea" id="RHEA:31227"/>
        <dbReference type="ChEBI" id="CHEBI:15378"/>
        <dbReference type="ChEBI" id="CHEBI:57705"/>
        <dbReference type="ChEBI" id="CHEBI:58223"/>
        <dbReference type="ChEBI" id="CHEBI:61387"/>
        <dbReference type="ChEBI" id="CHEBI:61388"/>
        <dbReference type="EC" id="2.4.1.227"/>
    </reaction>
</comment>
<dbReference type="GO" id="GO:0043093">
    <property type="term" value="P:FtsZ-dependent cytokinesis"/>
    <property type="evidence" value="ECO:0007669"/>
    <property type="project" value="UniProtKB-UniRule"/>
</dbReference>
<feature type="binding site" evidence="17">
    <location>
        <begin position="439"/>
        <end position="441"/>
    </location>
    <ligand>
        <name>UDP-N-acetyl-alpha-D-glucosamine</name>
        <dbReference type="ChEBI" id="CHEBI:57705"/>
    </ligand>
</feature>
<evidence type="ECO:0000256" key="11">
    <source>
        <dbReference type="ARBA" id="ARBA00022989"/>
    </source>
</evidence>
<comment type="pathway">
    <text evidence="2 17">Cell wall biogenesis; peptidoglycan biosynthesis.</text>
</comment>
<dbReference type="GO" id="GO:0008955">
    <property type="term" value="F:peptidoglycan glycosyltransferase activity"/>
    <property type="evidence" value="ECO:0007669"/>
    <property type="project" value="UniProtKB-UniRule"/>
</dbReference>
<reference evidence="21 22" key="1">
    <citation type="submission" date="2018-12" db="EMBL/GenBank/DDBJ databases">
        <authorList>
            <consortium name="Pathogen Informatics"/>
        </authorList>
    </citation>
    <scope>NUCLEOTIDE SEQUENCE [LARGE SCALE GENOMIC DNA]</scope>
    <source>
        <strain evidence="21 22">NCTC13635</strain>
    </source>
</reference>
<feature type="transmembrane region" description="Helical" evidence="18">
    <location>
        <begin position="232"/>
        <end position="249"/>
    </location>
</feature>
<name>A0A3S4GQS3_KLEPN</name>